<dbReference type="GO" id="GO:0052621">
    <property type="term" value="F:diguanylate cyclase activity"/>
    <property type="evidence" value="ECO:0007669"/>
    <property type="project" value="UniProtKB-EC"/>
</dbReference>
<dbReference type="InterPro" id="IPR050469">
    <property type="entry name" value="Diguanylate_Cyclase"/>
</dbReference>
<feature type="domain" description="Response regulatory" evidence="4">
    <location>
        <begin position="1"/>
        <end position="80"/>
    </location>
</feature>
<dbReference type="InterPro" id="IPR000160">
    <property type="entry name" value="GGDEF_dom"/>
</dbReference>
<evidence type="ECO:0000256" key="2">
    <source>
        <dbReference type="ARBA" id="ARBA00034247"/>
    </source>
</evidence>
<dbReference type="InterPro" id="IPR029787">
    <property type="entry name" value="Nucleotide_cyclase"/>
</dbReference>
<dbReference type="SUPFAM" id="SSF55073">
    <property type="entry name" value="Nucleotide cyclase"/>
    <property type="match status" value="1"/>
</dbReference>
<evidence type="ECO:0000256" key="3">
    <source>
        <dbReference type="PROSITE-ProRule" id="PRU00169"/>
    </source>
</evidence>
<dbReference type="EMBL" id="DSDO01000243">
    <property type="protein sequence ID" value="HDR46750.1"/>
    <property type="molecule type" value="Genomic_DNA"/>
</dbReference>
<protein>
    <recommendedName>
        <fullName evidence="1">diguanylate cyclase</fullName>
        <ecNumber evidence="1">2.7.7.65</ecNumber>
    </recommendedName>
</protein>
<evidence type="ECO:0000259" key="4">
    <source>
        <dbReference type="PROSITE" id="PS50110"/>
    </source>
</evidence>
<dbReference type="Gene3D" id="3.40.50.2300">
    <property type="match status" value="1"/>
</dbReference>
<proteinExistence type="predicted"/>
<dbReference type="InterPro" id="IPR011006">
    <property type="entry name" value="CheY-like_superfamily"/>
</dbReference>
<dbReference type="InterPro" id="IPR001789">
    <property type="entry name" value="Sig_transdc_resp-reg_receiver"/>
</dbReference>
<dbReference type="GO" id="GO:0005886">
    <property type="term" value="C:plasma membrane"/>
    <property type="evidence" value="ECO:0007669"/>
    <property type="project" value="TreeGrafter"/>
</dbReference>
<evidence type="ECO:0000313" key="6">
    <source>
        <dbReference type="EMBL" id="HDR46750.1"/>
    </source>
</evidence>
<comment type="caution">
    <text evidence="6">The sequence shown here is derived from an EMBL/GenBank/DDBJ whole genome shotgun (WGS) entry which is preliminary data.</text>
</comment>
<dbReference type="EC" id="2.7.7.65" evidence="1"/>
<comment type="caution">
    <text evidence="3">Lacks conserved residue(s) required for the propagation of feature annotation.</text>
</comment>
<dbReference type="NCBIfam" id="TIGR00254">
    <property type="entry name" value="GGDEF"/>
    <property type="match status" value="1"/>
</dbReference>
<dbReference type="InterPro" id="IPR043128">
    <property type="entry name" value="Rev_trsase/Diguanyl_cyclase"/>
</dbReference>
<dbReference type="PANTHER" id="PTHR45138">
    <property type="entry name" value="REGULATORY COMPONENTS OF SENSORY TRANSDUCTION SYSTEM"/>
    <property type="match status" value="1"/>
</dbReference>
<dbReference type="SMART" id="SM00267">
    <property type="entry name" value="GGDEF"/>
    <property type="match status" value="1"/>
</dbReference>
<accession>A0A831LTE7</accession>
<dbReference type="PROSITE" id="PS50110">
    <property type="entry name" value="RESPONSE_REGULATORY"/>
    <property type="match status" value="1"/>
</dbReference>
<evidence type="ECO:0000259" key="5">
    <source>
        <dbReference type="PROSITE" id="PS50887"/>
    </source>
</evidence>
<feature type="domain" description="GGDEF" evidence="5">
    <location>
        <begin position="130"/>
        <end position="263"/>
    </location>
</feature>
<dbReference type="Gene3D" id="3.30.70.270">
    <property type="match status" value="1"/>
</dbReference>
<dbReference type="AlphaFoldDB" id="A0A831LTE7"/>
<comment type="catalytic activity">
    <reaction evidence="2">
        <text>2 GTP = 3',3'-c-di-GMP + 2 diphosphate</text>
        <dbReference type="Rhea" id="RHEA:24898"/>
        <dbReference type="ChEBI" id="CHEBI:33019"/>
        <dbReference type="ChEBI" id="CHEBI:37565"/>
        <dbReference type="ChEBI" id="CHEBI:58805"/>
        <dbReference type="EC" id="2.7.7.65"/>
    </reaction>
</comment>
<reference evidence="6" key="1">
    <citation type="journal article" date="2020" name="mSystems">
        <title>Genome- and Community-Level Interaction Insights into Carbon Utilization and Element Cycling Functions of Hydrothermarchaeota in Hydrothermal Sediment.</title>
        <authorList>
            <person name="Zhou Z."/>
            <person name="Liu Y."/>
            <person name="Xu W."/>
            <person name="Pan J."/>
            <person name="Luo Z.H."/>
            <person name="Li M."/>
        </authorList>
    </citation>
    <scope>NUCLEOTIDE SEQUENCE [LARGE SCALE GENOMIC DNA]</scope>
    <source>
        <strain evidence="6">SpSt-1220</strain>
    </source>
</reference>
<dbReference type="Pfam" id="PF00990">
    <property type="entry name" value="GGDEF"/>
    <property type="match status" value="1"/>
</dbReference>
<sequence length="287" mass="32499">ALDEKSVDIIFCSARRDHENDLLWLKDLSKRDAWKDIQVMVFTEEYDVDNRVAAFELGADDALSFRVPRREIEARIRTRLKTRTSLSNLRKARADLARMALTDSLTGLCNRGFFDVSLESEAARSARTNTPFSLLLIDVDHFKWINDTYGHQLGDTVLQAIARVLRQTVRKSDMAFRYGGEEFALVLPDTPIPSARILAERVHSEIAELARSYSHFRQPLTVSVGISCASGELRDPHLLIEQADCALYAAKRNGRNRTEIFHLDSREDFSRSTEKGLPLGASTRLTS</sequence>
<dbReference type="GO" id="GO:0043709">
    <property type="term" value="P:cell adhesion involved in single-species biofilm formation"/>
    <property type="evidence" value="ECO:0007669"/>
    <property type="project" value="TreeGrafter"/>
</dbReference>
<gene>
    <name evidence="6" type="ORF">ENN94_03515</name>
</gene>
<feature type="non-terminal residue" evidence="6">
    <location>
        <position position="1"/>
    </location>
</feature>
<name>A0A831LTE7_9BACT</name>
<organism evidence="6">
    <name type="scientific">Geoalkalibacter subterraneus</name>
    <dbReference type="NCBI Taxonomy" id="483547"/>
    <lineage>
        <taxon>Bacteria</taxon>
        <taxon>Pseudomonadati</taxon>
        <taxon>Thermodesulfobacteriota</taxon>
        <taxon>Desulfuromonadia</taxon>
        <taxon>Desulfuromonadales</taxon>
        <taxon>Geoalkalibacteraceae</taxon>
        <taxon>Geoalkalibacter</taxon>
    </lineage>
</organism>
<dbReference type="Proteomes" id="UP000886162">
    <property type="component" value="Unassembled WGS sequence"/>
</dbReference>
<evidence type="ECO:0000256" key="1">
    <source>
        <dbReference type="ARBA" id="ARBA00012528"/>
    </source>
</evidence>
<dbReference type="PROSITE" id="PS50887">
    <property type="entry name" value="GGDEF"/>
    <property type="match status" value="1"/>
</dbReference>
<dbReference type="SUPFAM" id="SSF52172">
    <property type="entry name" value="CheY-like"/>
    <property type="match status" value="1"/>
</dbReference>
<dbReference type="CDD" id="cd01949">
    <property type="entry name" value="GGDEF"/>
    <property type="match status" value="1"/>
</dbReference>
<dbReference type="PANTHER" id="PTHR45138:SF9">
    <property type="entry name" value="DIGUANYLATE CYCLASE DGCM-RELATED"/>
    <property type="match status" value="1"/>
</dbReference>
<dbReference type="GO" id="GO:0000160">
    <property type="term" value="P:phosphorelay signal transduction system"/>
    <property type="evidence" value="ECO:0007669"/>
    <property type="project" value="InterPro"/>
</dbReference>
<dbReference type="FunFam" id="3.30.70.270:FF:000001">
    <property type="entry name" value="Diguanylate cyclase domain protein"/>
    <property type="match status" value="1"/>
</dbReference>
<dbReference type="GO" id="GO:1902201">
    <property type="term" value="P:negative regulation of bacterial-type flagellum-dependent cell motility"/>
    <property type="evidence" value="ECO:0007669"/>
    <property type="project" value="TreeGrafter"/>
</dbReference>